<feature type="region of interest" description="Disordered" evidence="2">
    <location>
        <begin position="148"/>
        <end position="187"/>
    </location>
</feature>
<accession>A0A2I1PBA5</accession>
<dbReference type="OrthoDB" id="5166631at2"/>
<sequence length="187" mass="19790">MTSRLLTGLALTTAAALPVALAPALAAPHVAQAPTEWSDAQLRKSIIQLEPAVTQLEDSVEPLDDHTTDGAEEVISLDTDVLFAYGKADLPATFADRAAELVTDVPKGATVEVGGHTDSIGADDFNQKLSERRADAVAKALKAARPDLSLEVEGYGEKQPVAPNESAGKDDPEGRAKNRRVEIRYGH</sequence>
<dbReference type="PROSITE" id="PS51123">
    <property type="entry name" value="OMPA_2"/>
    <property type="match status" value="1"/>
</dbReference>
<evidence type="ECO:0000256" key="3">
    <source>
        <dbReference type="SAM" id="SignalP"/>
    </source>
</evidence>
<name>A0A2I1PBA5_9MICO</name>
<evidence type="ECO:0000313" key="5">
    <source>
        <dbReference type="EMBL" id="PKZ41897.1"/>
    </source>
</evidence>
<evidence type="ECO:0000313" key="6">
    <source>
        <dbReference type="Proteomes" id="UP000234206"/>
    </source>
</evidence>
<dbReference type="PANTHER" id="PTHR30329:SF21">
    <property type="entry name" value="LIPOPROTEIN YIAD-RELATED"/>
    <property type="match status" value="1"/>
</dbReference>
<dbReference type="EMBL" id="PKIZ01000008">
    <property type="protein sequence ID" value="PKZ41897.1"/>
    <property type="molecule type" value="Genomic_DNA"/>
</dbReference>
<dbReference type="Pfam" id="PF00691">
    <property type="entry name" value="OmpA"/>
    <property type="match status" value="1"/>
</dbReference>
<feature type="chain" id="PRO_5014116931" evidence="3">
    <location>
        <begin position="27"/>
        <end position="187"/>
    </location>
</feature>
<evidence type="ECO:0000256" key="2">
    <source>
        <dbReference type="SAM" id="MobiDB-lite"/>
    </source>
</evidence>
<feature type="compositionally biased region" description="Basic and acidic residues" evidence="2">
    <location>
        <begin position="167"/>
        <end position="187"/>
    </location>
</feature>
<dbReference type="RefSeq" id="WP_101849462.1">
    <property type="nucleotide sequence ID" value="NZ_PKIZ01000008.1"/>
</dbReference>
<keyword evidence="1" id="KW-0472">Membrane</keyword>
<feature type="domain" description="OmpA-like" evidence="4">
    <location>
        <begin position="70"/>
        <end position="187"/>
    </location>
</feature>
<reference evidence="5 6" key="1">
    <citation type="submission" date="2017-12" db="EMBL/GenBank/DDBJ databases">
        <title>Phylogenetic diversity of female urinary microbiome.</title>
        <authorList>
            <person name="Thomas-White K."/>
            <person name="Wolfe A.J."/>
        </authorList>
    </citation>
    <scope>NUCLEOTIDE SEQUENCE [LARGE SCALE GENOMIC DNA]</scope>
    <source>
        <strain evidence="5 6">UMB1298</strain>
    </source>
</reference>
<dbReference type="InterPro" id="IPR036737">
    <property type="entry name" value="OmpA-like_sf"/>
</dbReference>
<dbReference type="CDD" id="cd07185">
    <property type="entry name" value="OmpA_C-like"/>
    <property type="match status" value="1"/>
</dbReference>
<evidence type="ECO:0000256" key="1">
    <source>
        <dbReference type="PROSITE-ProRule" id="PRU00473"/>
    </source>
</evidence>
<proteinExistence type="predicted"/>
<feature type="signal peptide" evidence="3">
    <location>
        <begin position="1"/>
        <end position="26"/>
    </location>
</feature>
<comment type="caution">
    <text evidence="5">The sequence shown here is derived from an EMBL/GenBank/DDBJ whole genome shotgun (WGS) entry which is preliminary data.</text>
</comment>
<dbReference type="GO" id="GO:0016020">
    <property type="term" value="C:membrane"/>
    <property type="evidence" value="ECO:0007669"/>
    <property type="project" value="UniProtKB-UniRule"/>
</dbReference>
<dbReference type="InterPro" id="IPR050330">
    <property type="entry name" value="Bact_OuterMem_StrucFunc"/>
</dbReference>
<protein>
    <submittedName>
        <fullName evidence="5">OmpA family protein</fullName>
    </submittedName>
</protein>
<organism evidence="5 6">
    <name type="scientific">Kytococcus schroeteri</name>
    <dbReference type="NCBI Taxonomy" id="138300"/>
    <lineage>
        <taxon>Bacteria</taxon>
        <taxon>Bacillati</taxon>
        <taxon>Actinomycetota</taxon>
        <taxon>Actinomycetes</taxon>
        <taxon>Micrococcales</taxon>
        <taxon>Kytococcaceae</taxon>
        <taxon>Kytococcus</taxon>
    </lineage>
</organism>
<keyword evidence="6" id="KW-1185">Reference proteome</keyword>
<keyword evidence="3" id="KW-0732">Signal</keyword>
<dbReference type="SUPFAM" id="SSF103088">
    <property type="entry name" value="OmpA-like"/>
    <property type="match status" value="1"/>
</dbReference>
<dbReference type="PANTHER" id="PTHR30329">
    <property type="entry name" value="STATOR ELEMENT OF FLAGELLAR MOTOR COMPLEX"/>
    <property type="match status" value="1"/>
</dbReference>
<dbReference type="Proteomes" id="UP000234206">
    <property type="component" value="Unassembled WGS sequence"/>
</dbReference>
<dbReference type="AlphaFoldDB" id="A0A2I1PBA5"/>
<dbReference type="Gene3D" id="3.30.1330.60">
    <property type="entry name" value="OmpA-like domain"/>
    <property type="match status" value="1"/>
</dbReference>
<gene>
    <name evidence="5" type="ORF">CYJ76_05470</name>
</gene>
<evidence type="ECO:0000259" key="4">
    <source>
        <dbReference type="PROSITE" id="PS51123"/>
    </source>
</evidence>
<dbReference type="InterPro" id="IPR006665">
    <property type="entry name" value="OmpA-like"/>
</dbReference>